<sequence>MICEGGGGYLMWLDDWTGRRSSSTGKIETSPVQFWQRDSVVHSGFWLGTSKAAREKMAVLESSSCGDEP</sequence>
<dbReference type="EMBL" id="JALLAZ020001672">
    <property type="protein sequence ID" value="KAL3768637.1"/>
    <property type="molecule type" value="Genomic_DNA"/>
</dbReference>
<reference evidence="1 2" key="1">
    <citation type="submission" date="2024-10" db="EMBL/GenBank/DDBJ databases">
        <title>Updated reference genomes for cyclostephanoid diatoms.</title>
        <authorList>
            <person name="Roberts W.R."/>
            <person name="Alverson A.J."/>
        </authorList>
    </citation>
    <scope>NUCLEOTIDE SEQUENCE [LARGE SCALE GENOMIC DNA]</scope>
    <source>
        <strain evidence="1 2">AJA276-08</strain>
    </source>
</reference>
<protein>
    <submittedName>
        <fullName evidence="1">Uncharacterized protein</fullName>
    </submittedName>
</protein>
<keyword evidence="2" id="KW-1185">Reference proteome</keyword>
<comment type="caution">
    <text evidence="1">The sequence shown here is derived from an EMBL/GenBank/DDBJ whole genome shotgun (WGS) entry which is preliminary data.</text>
</comment>
<evidence type="ECO:0000313" key="2">
    <source>
        <dbReference type="Proteomes" id="UP001530315"/>
    </source>
</evidence>
<accession>A0ABD3N272</accession>
<organism evidence="1 2">
    <name type="scientific">Stephanodiscus triporus</name>
    <dbReference type="NCBI Taxonomy" id="2934178"/>
    <lineage>
        <taxon>Eukaryota</taxon>
        <taxon>Sar</taxon>
        <taxon>Stramenopiles</taxon>
        <taxon>Ochrophyta</taxon>
        <taxon>Bacillariophyta</taxon>
        <taxon>Coscinodiscophyceae</taxon>
        <taxon>Thalassiosirophycidae</taxon>
        <taxon>Stephanodiscales</taxon>
        <taxon>Stephanodiscaceae</taxon>
        <taxon>Stephanodiscus</taxon>
    </lineage>
</organism>
<gene>
    <name evidence="1" type="ORF">ACHAW5_004332</name>
</gene>
<dbReference type="AlphaFoldDB" id="A0ABD3N272"/>
<dbReference type="Proteomes" id="UP001530315">
    <property type="component" value="Unassembled WGS sequence"/>
</dbReference>
<evidence type="ECO:0000313" key="1">
    <source>
        <dbReference type="EMBL" id="KAL3768637.1"/>
    </source>
</evidence>
<proteinExistence type="predicted"/>
<name>A0ABD3N272_9STRA</name>